<feature type="compositionally biased region" description="Polar residues" evidence="2">
    <location>
        <begin position="283"/>
        <end position="301"/>
    </location>
</feature>
<evidence type="ECO:0000313" key="4">
    <source>
        <dbReference type="Proteomes" id="UP000193240"/>
    </source>
</evidence>
<keyword evidence="4" id="KW-1185">Reference proteome</keyword>
<feature type="region of interest" description="Disordered" evidence="2">
    <location>
        <begin position="266"/>
        <end position="353"/>
    </location>
</feature>
<dbReference type="InParanoid" id="A0A1Y2M4B6"/>
<reference evidence="3 4" key="1">
    <citation type="journal article" date="2017" name="Genome Announc.">
        <title>Genome sequence of the saprophytic ascomycete Epicoccum nigrum ICMP 19927 strain isolated from New Zealand.</title>
        <authorList>
            <person name="Fokin M."/>
            <person name="Fleetwood D."/>
            <person name="Weir B.S."/>
            <person name="Villas-Boas S.G."/>
        </authorList>
    </citation>
    <scope>NUCLEOTIDE SEQUENCE [LARGE SCALE GENOMIC DNA]</scope>
    <source>
        <strain evidence="3 4">ICMP 19927</strain>
    </source>
</reference>
<feature type="compositionally biased region" description="Basic residues" evidence="2">
    <location>
        <begin position="332"/>
        <end position="353"/>
    </location>
</feature>
<accession>A0A1Y2M4B6</accession>
<evidence type="ECO:0000313" key="3">
    <source>
        <dbReference type="EMBL" id="OSS50903.1"/>
    </source>
</evidence>
<sequence length="353" mass="41011">MTHRDRNGPRCANSWRPWDGPLQLQNARVPWQDDTMPSNEHDRSRAPARSNHITHWNSADNDHNMGLPDSCPHAPVSKGEAFKNPNLIPVISFRSQTVGASGSMGQEVKLPQIWHTSLDDLMRRTAHAYDLVLNYERDAAGGQRWMPEDIEKIRKVGKHLHSDMFALRRRQRHVAEQGDRDKVMMQQIKKEANSLKLLCERIQQAINKYEQKCEFELLRHGVYARDEDGNFYKPTAPQQYLDEGGFVQNVPESHFEHGEYYHLTEEHRRHAQSVPFSDRYTSRPPQSNRTFDSTLQNTPPHGTTADLRRSQSRYRHRAPSPRVDRVLDGRVSKSRRHTPSSKARPQHLRTTKF</sequence>
<feature type="compositionally biased region" description="Basic and acidic residues" evidence="2">
    <location>
        <begin position="322"/>
        <end position="331"/>
    </location>
</feature>
<protein>
    <submittedName>
        <fullName evidence="3">Uncharacterized protein</fullName>
    </submittedName>
</protein>
<feature type="region of interest" description="Disordered" evidence="2">
    <location>
        <begin position="1"/>
        <end position="22"/>
    </location>
</feature>
<dbReference type="EMBL" id="KZ107841">
    <property type="protein sequence ID" value="OSS50903.1"/>
    <property type="molecule type" value="Genomic_DNA"/>
</dbReference>
<evidence type="ECO:0000256" key="2">
    <source>
        <dbReference type="SAM" id="MobiDB-lite"/>
    </source>
</evidence>
<feature type="region of interest" description="Disordered" evidence="2">
    <location>
        <begin position="30"/>
        <end position="49"/>
    </location>
</feature>
<dbReference type="Proteomes" id="UP000193240">
    <property type="component" value="Unassembled WGS sequence"/>
</dbReference>
<gene>
    <name evidence="3" type="ORF">B5807_04662</name>
</gene>
<feature type="coiled-coil region" evidence="1">
    <location>
        <begin position="185"/>
        <end position="219"/>
    </location>
</feature>
<proteinExistence type="predicted"/>
<dbReference type="AlphaFoldDB" id="A0A1Y2M4B6"/>
<organism evidence="3 4">
    <name type="scientific">Epicoccum nigrum</name>
    <name type="common">Soil fungus</name>
    <name type="synonym">Epicoccum purpurascens</name>
    <dbReference type="NCBI Taxonomy" id="105696"/>
    <lineage>
        <taxon>Eukaryota</taxon>
        <taxon>Fungi</taxon>
        <taxon>Dikarya</taxon>
        <taxon>Ascomycota</taxon>
        <taxon>Pezizomycotina</taxon>
        <taxon>Dothideomycetes</taxon>
        <taxon>Pleosporomycetidae</taxon>
        <taxon>Pleosporales</taxon>
        <taxon>Pleosporineae</taxon>
        <taxon>Didymellaceae</taxon>
        <taxon>Epicoccum</taxon>
    </lineage>
</organism>
<keyword evidence="1" id="KW-0175">Coiled coil</keyword>
<name>A0A1Y2M4B6_EPING</name>
<feature type="compositionally biased region" description="Basic residues" evidence="2">
    <location>
        <begin position="310"/>
        <end position="319"/>
    </location>
</feature>
<evidence type="ECO:0000256" key="1">
    <source>
        <dbReference type="SAM" id="Coils"/>
    </source>
</evidence>